<name>Q7CZS9_AGRFC</name>
<organism evidence="1 2">
    <name type="scientific">Agrobacterium fabrum (strain C58 / ATCC 33970)</name>
    <name type="common">Agrobacterium tumefaciens (strain C58)</name>
    <dbReference type="NCBI Taxonomy" id="176299"/>
    <lineage>
        <taxon>Bacteria</taxon>
        <taxon>Pseudomonadati</taxon>
        <taxon>Pseudomonadota</taxon>
        <taxon>Alphaproteobacteria</taxon>
        <taxon>Hyphomicrobiales</taxon>
        <taxon>Rhizobiaceae</taxon>
        <taxon>Rhizobium/Agrobacterium group</taxon>
        <taxon>Agrobacterium</taxon>
        <taxon>Agrobacterium tumefaciens complex</taxon>
    </lineage>
</organism>
<sequence length="87" mass="10074">MDDTQNFYLMFGRLEGKVDTLLSQQGGINKRIDDHDTLIDDHDTRITQLENQRERQVGILSSIRWGWVLLAAAIGTFSEEIKAWILR</sequence>
<dbReference type="AlphaFoldDB" id="Q7CZS9"/>
<proteinExistence type="predicted"/>
<reference evidence="1 2" key="2">
    <citation type="journal article" date="2001" name="Science">
        <title>Genome sequence of the plant pathogen and biotechnology agent Agrobacterium tumefaciens C58.</title>
        <authorList>
            <person name="Goodner B."/>
            <person name="Hinkle G."/>
            <person name="Gattung S."/>
            <person name="Miller N."/>
            <person name="Blanchard M."/>
            <person name="Qurollo B."/>
            <person name="Goldman B.S."/>
            <person name="Cao Y."/>
            <person name="Askenazi M."/>
            <person name="Halling C."/>
            <person name="Mullin L."/>
            <person name="Houmiel K."/>
            <person name="Gordon J."/>
            <person name="Vaudin M."/>
            <person name="Iartchouk O."/>
            <person name="Epp A."/>
            <person name="Liu F."/>
            <person name="Wollam C."/>
            <person name="Allinger M."/>
            <person name="Doughty D."/>
            <person name="Scott C."/>
            <person name="Lappas C."/>
            <person name="Markelz B."/>
            <person name="Flanagan C."/>
            <person name="Crowell C."/>
            <person name="Gurson J."/>
            <person name="Lomo C."/>
            <person name="Sear C."/>
            <person name="Strub G."/>
            <person name="Cielo C."/>
            <person name="Slater S."/>
        </authorList>
    </citation>
    <scope>NUCLEOTIDE SEQUENCE [LARGE SCALE GENOMIC DNA]</scope>
    <source>
        <strain evidence="2">C58 / ATCC 33970</strain>
    </source>
</reference>
<reference evidence="1 2" key="1">
    <citation type="journal article" date="2001" name="Science">
        <title>The genome of the natural genetic engineer Agrobacterium tumefaciens C58.</title>
        <authorList>
            <person name="Wood D.W."/>
            <person name="Setubal J.C."/>
            <person name="Kaul R."/>
            <person name="Monks D.E."/>
            <person name="Kitajima J.P."/>
            <person name="Okura V.K."/>
            <person name="Zhou Y."/>
            <person name="Chen L."/>
            <person name="Wood G.E."/>
            <person name="Almeida N.F.Jr."/>
            <person name="Woo L."/>
            <person name="Chen Y."/>
            <person name="Paulsen I.T."/>
            <person name="Eisen J.A."/>
            <person name="Karp P.D."/>
            <person name="Bovee D.Sr."/>
            <person name="Chapman P."/>
            <person name="Clendenning J."/>
            <person name="Deatherage G."/>
            <person name="Gillet W."/>
            <person name="Grant C."/>
            <person name="Kutyavin T."/>
            <person name="Levy R."/>
            <person name="Li M.J."/>
            <person name="McClelland E."/>
            <person name="Palmieri A."/>
            <person name="Raymond C."/>
            <person name="Rouse G."/>
            <person name="Saenphimmachak C."/>
            <person name="Wu Z."/>
            <person name="Romero P."/>
            <person name="Gordon D."/>
            <person name="Zhang S."/>
            <person name="Yoo H."/>
            <person name="Tao Y."/>
            <person name="Biddle P."/>
            <person name="Jung M."/>
            <person name="Krespan W."/>
            <person name="Perry M."/>
            <person name="Gordon-Kamm B."/>
            <person name="Liao L."/>
            <person name="Kim S."/>
            <person name="Hendrick C."/>
            <person name="Zhao Z.Y."/>
            <person name="Dolan M."/>
            <person name="Chumley F."/>
            <person name="Tingey S.V."/>
            <person name="Tomb J.F."/>
            <person name="Gordon M.P."/>
            <person name="Olson M.V."/>
            <person name="Nester E.W."/>
        </authorList>
    </citation>
    <scope>NUCLEOTIDE SEQUENCE [LARGE SCALE GENOMIC DNA]</scope>
    <source>
        <strain evidence="2">C58 / ATCC 33970</strain>
    </source>
</reference>
<evidence type="ECO:0000313" key="2">
    <source>
        <dbReference type="Proteomes" id="UP000000813"/>
    </source>
</evidence>
<dbReference type="STRING" id="176299.Atu1189"/>
<dbReference type="KEGG" id="atu:Atu1189"/>
<dbReference type="Proteomes" id="UP000000813">
    <property type="component" value="Chromosome circular"/>
</dbReference>
<evidence type="ECO:0000313" key="1">
    <source>
        <dbReference type="EMBL" id="AAK86992.2"/>
    </source>
</evidence>
<dbReference type="OrthoDB" id="8453763at2"/>
<dbReference type="EnsemblBacteria" id="AAK86992">
    <property type="protein sequence ID" value="AAK86992"/>
    <property type="gene ID" value="Atu1189"/>
</dbReference>
<dbReference type="BioCyc" id="AGRO:ATU1189-MONOMER"/>
<dbReference type="RefSeq" id="WP_010971457.1">
    <property type="nucleotide sequence ID" value="NC_003062.2"/>
</dbReference>
<dbReference type="EMBL" id="AE007869">
    <property type="protein sequence ID" value="AAK86992.2"/>
    <property type="molecule type" value="Genomic_DNA"/>
</dbReference>
<protein>
    <submittedName>
        <fullName evidence="1">Uncharacterized protein</fullName>
    </submittedName>
</protein>
<accession>Q7CZS9</accession>
<dbReference type="eggNOG" id="ENOG50300DA">
    <property type="taxonomic scope" value="Bacteria"/>
</dbReference>
<dbReference type="HOGENOM" id="CLU_2586092_0_0_5"/>
<gene>
    <name evidence="1" type="ordered locus">Atu1189</name>
</gene>
<dbReference type="GeneID" id="1133227"/>
<dbReference type="PATRIC" id="fig|176299.10.peg.1208"/>
<keyword evidence="2" id="KW-1185">Reference proteome</keyword>